<dbReference type="eggNOG" id="COG2017">
    <property type="taxonomic scope" value="Bacteria"/>
</dbReference>
<feature type="binding site" evidence="13">
    <location>
        <position position="273"/>
    </location>
    <ligand>
        <name>beta-D-galactose</name>
        <dbReference type="ChEBI" id="CHEBI:27667"/>
    </ligand>
</feature>
<dbReference type="InterPro" id="IPR014718">
    <property type="entry name" value="GH-type_carb-bd"/>
</dbReference>
<evidence type="ECO:0000256" key="10">
    <source>
        <dbReference type="ARBA" id="ARBA00023277"/>
    </source>
</evidence>
<dbReference type="PANTHER" id="PTHR10091:SF0">
    <property type="entry name" value="GALACTOSE MUTAROTASE"/>
    <property type="match status" value="1"/>
</dbReference>
<dbReference type="InterPro" id="IPR047215">
    <property type="entry name" value="Galactose_mutarotase-like"/>
</dbReference>
<feature type="active site" description="Proton donor" evidence="12">
    <location>
        <position position="201"/>
    </location>
</feature>
<dbReference type="CDD" id="cd09019">
    <property type="entry name" value="galactose_mutarotase_like"/>
    <property type="match status" value="1"/>
</dbReference>
<proteinExistence type="inferred from homology"/>
<keyword evidence="9 11" id="KW-0413">Isomerase</keyword>
<dbReference type="Pfam" id="PF01263">
    <property type="entry name" value="Aldose_epim"/>
    <property type="match status" value="1"/>
</dbReference>
<comment type="pathway">
    <text evidence="3 11">Carbohydrate metabolism; hexose metabolism.</text>
</comment>
<evidence type="ECO:0000256" key="13">
    <source>
        <dbReference type="PIRSR" id="PIRSR005096-2"/>
    </source>
</evidence>
<evidence type="ECO:0000256" key="3">
    <source>
        <dbReference type="ARBA" id="ARBA00005028"/>
    </source>
</evidence>
<keyword evidence="8" id="KW-0106">Calcium</keyword>
<dbReference type="NCBIfam" id="NF008277">
    <property type="entry name" value="PRK11055.1"/>
    <property type="match status" value="1"/>
</dbReference>
<name>W7YKF2_9BACT</name>
<dbReference type="EC" id="5.1.3.3" evidence="11"/>
<evidence type="ECO:0000256" key="14">
    <source>
        <dbReference type="PIRSR" id="PIRSR005096-3"/>
    </source>
</evidence>
<protein>
    <recommendedName>
        <fullName evidence="11">Aldose 1-epimerase</fullName>
        <ecNumber evidence="11">5.1.3.3</ecNumber>
    </recommendedName>
</protein>
<evidence type="ECO:0000256" key="6">
    <source>
        <dbReference type="ARBA" id="ARBA00022490"/>
    </source>
</evidence>
<evidence type="ECO:0000256" key="9">
    <source>
        <dbReference type="ARBA" id="ARBA00023235"/>
    </source>
</evidence>
<dbReference type="GO" id="GO:0004034">
    <property type="term" value="F:aldose 1-epimerase activity"/>
    <property type="evidence" value="ECO:0007669"/>
    <property type="project" value="UniProtKB-EC"/>
</dbReference>
<dbReference type="GO" id="GO:0005737">
    <property type="term" value="C:cytoplasm"/>
    <property type="evidence" value="ECO:0007669"/>
    <property type="project" value="UniProtKB-SubCell"/>
</dbReference>
<dbReference type="SUPFAM" id="SSF74650">
    <property type="entry name" value="Galactose mutarotase-like"/>
    <property type="match status" value="1"/>
</dbReference>
<evidence type="ECO:0000256" key="12">
    <source>
        <dbReference type="PIRSR" id="PIRSR005096-1"/>
    </source>
</evidence>
<dbReference type="GO" id="GO:0006006">
    <property type="term" value="P:glucose metabolic process"/>
    <property type="evidence" value="ECO:0007669"/>
    <property type="project" value="TreeGrafter"/>
</dbReference>
<keyword evidence="7" id="KW-0597">Phosphoprotein</keyword>
<evidence type="ECO:0000256" key="8">
    <source>
        <dbReference type="ARBA" id="ARBA00022837"/>
    </source>
</evidence>
<keyword evidence="16" id="KW-1185">Reference proteome</keyword>
<reference evidence="15 16" key="1">
    <citation type="journal article" date="2014" name="Genome Announc.">
        <title>Draft Genome Sequence of Cytophaga fermentans JCM 21142T, a Facultative Anaerobe Isolated from Marine Mud.</title>
        <authorList>
            <person name="Starns D."/>
            <person name="Oshima K."/>
            <person name="Suda W."/>
            <person name="Iino T."/>
            <person name="Yuki M."/>
            <person name="Inoue J."/>
            <person name="Kitamura K."/>
            <person name="Iida T."/>
            <person name="Darby A."/>
            <person name="Hattori M."/>
            <person name="Ohkuma M."/>
        </authorList>
    </citation>
    <scope>NUCLEOTIDE SEQUENCE [LARGE SCALE GENOMIC DNA]</scope>
    <source>
        <strain evidence="15 16">JCM 21142</strain>
    </source>
</reference>
<evidence type="ECO:0000313" key="15">
    <source>
        <dbReference type="EMBL" id="GAF05001.1"/>
    </source>
</evidence>
<sequence>MKFIFLVLICSMAISCEPPTSGIKLLDKETFSTTIKDNKVTLYTLTNNKGLVSEITNLGGRVVSLWVPDKKGRLTDINIGLKTAQEYTTSKSRYYGAIIGRYGNRIANGAFSIDSTTYHLNSNNGENSLHGGPTGYFDRIWNAKQTAKNRLELSYLSADMEEGYPGNLNIKVIYELTYQNELKIEYFATTDKTTHINLTNHNYYNLAGEGSGSITQHILYINANSYTPVNESLIPSGEIVPVKDTPFDFTSATRIGERINDPNIQLKYGAGYDHNWVLNKKSDTLSLAAIIKEPISGRVMEVLTNEPGLQFYSGNFLDGTDTGKHGKSITYRSAFCLETQHFPDSPNKPQFPSTLLEPGKEYYSICIYRFKTE</sequence>
<evidence type="ECO:0000256" key="11">
    <source>
        <dbReference type="PIRNR" id="PIRNR005096"/>
    </source>
</evidence>
<keyword evidence="6" id="KW-0963">Cytoplasm</keyword>
<feature type="binding site" evidence="14">
    <location>
        <begin position="104"/>
        <end position="105"/>
    </location>
    <ligand>
        <name>beta-D-galactose</name>
        <dbReference type="ChEBI" id="CHEBI:27667"/>
    </ligand>
</feature>
<dbReference type="UniPathway" id="UPA00242"/>
<evidence type="ECO:0000256" key="7">
    <source>
        <dbReference type="ARBA" id="ARBA00022553"/>
    </source>
</evidence>
<dbReference type="Gene3D" id="2.70.98.10">
    <property type="match status" value="1"/>
</dbReference>
<feature type="binding site" evidence="14">
    <location>
        <begin position="201"/>
        <end position="203"/>
    </location>
    <ligand>
        <name>beta-D-galactose</name>
        <dbReference type="ChEBI" id="CHEBI:27667"/>
    </ligand>
</feature>
<dbReference type="FunFam" id="2.70.98.10:FF:000003">
    <property type="entry name" value="Aldose 1-epimerase"/>
    <property type="match status" value="1"/>
</dbReference>
<evidence type="ECO:0000313" key="16">
    <source>
        <dbReference type="Proteomes" id="UP000019402"/>
    </source>
</evidence>
<dbReference type="RefSeq" id="WP_081735909.1">
    <property type="nucleotide sequence ID" value="NZ_BAMD01000064.1"/>
</dbReference>
<comment type="similarity">
    <text evidence="4 11">Belongs to the aldose epimerase family.</text>
</comment>
<comment type="cofactor">
    <cofactor evidence="1">
        <name>Ca(2+)</name>
        <dbReference type="ChEBI" id="CHEBI:29108"/>
    </cofactor>
</comment>
<dbReference type="PIRSF" id="PIRSF005096">
    <property type="entry name" value="GALM"/>
    <property type="match status" value="1"/>
</dbReference>
<evidence type="ECO:0000256" key="5">
    <source>
        <dbReference type="ARBA" id="ARBA00011245"/>
    </source>
</evidence>
<dbReference type="AlphaFoldDB" id="W7YKF2"/>
<dbReference type="InterPro" id="IPR015443">
    <property type="entry name" value="Aldose_1-epimerase"/>
</dbReference>
<dbReference type="EMBL" id="BAMD01000064">
    <property type="protein sequence ID" value="GAF05001.1"/>
    <property type="molecule type" value="Genomic_DNA"/>
</dbReference>
<evidence type="ECO:0000256" key="2">
    <source>
        <dbReference type="ARBA" id="ARBA00004496"/>
    </source>
</evidence>
<dbReference type="OrthoDB" id="9779408at2"/>
<dbReference type="PANTHER" id="PTHR10091">
    <property type="entry name" value="ALDOSE-1-EPIMERASE"/>
    <property type="match status" value="1"/>
</dbReference>
<comment type="subcellular location">
    <subcellularLocation>
        <location evidence="2">Cytoplasm</location>
    </subcellularLocation>
</comment>
<organism evidence="15 16">
    <name type="scientific">Saccharicrinis fermentans DSM 9555 = JCM 21142</name>
    <dbReference type="NCBI Taxonomy" id="869213"/>
    <lineage>
        <taxon>Bacteria</taxon>
        <taxon>Pseudomonadati</taxon>
        <taxon>Bacteroidota</taxon>
        <taxon>Bacteroidia</taxon>
        <taxon>Marinilabiliales</taxon>
        <taxon>Marinilabiliaceae</taxon>
        <taxon>Saccharicrinis</taxon>
    </lineage>
</organism>
<dbReference type="GO" id="GO:0033499">
    <property type="term" value="P:galactose catabolic process via UDP-galactose, Leloir pathway"/>
    <property type="evidence" value="ECO:0007669"/>
    <property type="project" value="TreeGrafter"/>
</dbReference>
<accession>W7YKF2</accession>
<dbReference type="Proteomes" id="UP000019402">
    <property type="component" value="Unassembled WGS sequence"/>
</dbReference>
<comment type="subunit">
    <text evidence="5">Monomer.</text>
</comment>
<evidence type="ECO:0000256" key="4">
    <source>
        <dbReference type="ARBA" id="ARBA00006206"/>
    </source>
</evidence>
<dbReference type="InterPro" id="IPR008183">
    <property type="entry name" value="Aldose_1/G6P_1-epimerase"/>
</dbReference>
<dbReference type="GO" id="GO:0030246">
    <property type="term" value="F:carbohydrate binding"/>
    <property type="evidence" value="ECO:0007669"/>
    <property type="project" value="InterPro"/>
</dbReference>
<keyword evidence="10 11" id="KW-0119">Carbohydrate metabolism</keyword>
<evidence type="ECO:0000256" key="1">
    <source>
        <dbReference type="ARBA" id="ARBA00001913"/>
    </source>
</evidence>
<dbReference type="PROSITE" id="PS51257">
    <property type="entry name" value="PROKAR_LIPOPROTEIN"/>
    <property type="match status" value="1"/>
</dbReference>
<dbReference type="STRING" id="869213.GCA_000517085_00860"/>
<gene>
    <name evidence="15" type="ORF">JCM21142_93724</name>
</gene>
<comment type="caution">
    <text evidence="15">The sequence shown here is derived from an EMBL/GenBank/DDBJ whole genome shotgun (WGS) entry which is preliminary data.</text>
</comment>
<comment type="catalytic activity">
    <reaction evidence="11">
        <text>alpha-D-glucose = beta-D-glucose</text>
        <dbReference type="Rhea" id="RHEA:10264"/>
        <dbReference type="ChEBI" id="CHEBI:15903"/>
        <dbReference type="ChEBI" id="CHEBI:17925"/>
        <dbReference type="EC" id="5.1.3.3"/>
    </reaction>
</comment>
<dbReference type="InterPro" id="IPR011013">
    <property type="entry name" value="Gal_mutarotase_sf_dom"/>
</dbReference>
<feature type="active site" description="Proton acceptor" evidence="12">
    <location>
        <position position="338"/>
    </location>
</feature>